<accession>A0A7S1S395</accession>
<evidence type="ECO:0000256" key="1">
    <source>
        <dbReference type="SAM" id="MobiDB-lite"/>
    </source>
</evidence>
<reference evidence="3" key="1">
    <citation type="submission" date="2021-01" db="EMBL/GenBank/DDBJ databases">
        <authorList>
            <person name="Corre E."/>
            <person name="Pelletier E."/>
            <person name="Niang G."/>
            <person name="Scheremetjew M."/>
            <person name="Finn R."/>
            <person name="Kale V."/>
            <person name="Holt S."/>
            <person name="Cochrane G."/>
            <person name="Meng A."/>
            <person name="Brown T."/>
            <person name="Cohen L."/>
        </authorList>
    </citation>
    <scope>NUCLEOTIDE SEQUENCE</scope>
    <source>
        <strain evidence="3">OF101</strain>
    </source>
</reference>
<feature type="chain" id="PRO_5031209636" evidence="2">
    <location>
        <begin position="18"/>
        <end position="236"/>
    </location>
</feature>
<name>A0A7S1S395_ALECA</name>
<evidence type="ECO:0000313" key="3">
    <source>
        <dbReference type="EMBL" id="CAD9183285.1"/>
    </source>
</evidence>
<feature type="region of interest" description="Disordered" evidence="1">
    <location>
        <begin position="191"/>
        <end position="219"/>
    </location>
</feature>
<keyword evidence="2" id="KW-0732">Signal</keyword>
<dbReference type="AlphaFoldDB" id="A0A7S1S395"/>
<proteinExistence type="predicted"/>
<feature type="signal peptide" evidence="2">
    <location>
        <begin position="1"/>
        <end position="17"/>
    </location>
</feature>
<feature type="region of interest" description="Disordered" evidence="1">
    <location>
        <begin position="109"/>
        <end position="151"/>
    </location>
</feature>
<gene>
    <name evidence="3" type="ORF">ACAT0790_LOCUS60057</name>
</gene>
<protein>
    <submittedName>
        <fullName evidence="3">Uncharacterized protein</fullName>
    </submittedName>
</protein>
<organism evidence="3">
    <name type="scientific">Alexandrium catenella</name>
    <name type="common">Red tide dinoflagellate</name>
    <name type="synonym">Gonyaulax catenella</name>
    <dbReference type="NCBI Taxonomy" id="2925"/>
    <lineage>
        <taxon>Eukaryota</taxon>
        <taxon>Sar</taxon>
        <taxon>Alveolata</taxon>
        <taxon>Dinophyceae</taxon>
        <taxon>Gonyaulacales</taxon>
        <taxon>Pyrocystaceae</taxon>
        <taxon>Alexandrium</taxon>
    </lineage>
</organism>
<feature type="compositionally biased region" description="Basic and acidic residues" evidence="1">
    <location>
        <begin position="191"/>
        <end position="214"/>
    </location>
</feature>
<feature type="region of interest" description="Disordered" evidence="1">
    <location>
        <begin position="165"/>
        <end position="184"/>
    </location>
</feature>
<dbReference type="EMBL" id="HBGE01100820">
    <property type="protein sequence ID" value="CAD9183285.1"/>
    <property type="molecule type" value="Transcribed_RNA"/>
</dbReference>
<sequence>MALRFVLALALAAAARGVLIQDDAVSLLQRDAEVDADSTMTNTIMPPRPRMERLHLPAKEEVQRRLWETITGMAGESGRVFKKFIETDRRHERLMRETEVVDKAVVREREEARPAAEEEKRLSEESELNESRANHTREVVEEKKAKEEHKNARIERLKARVAFKEEERVQREHAEKEAKYEDRNALRAAKIAERDEKLEARKHAKSDARKRLAEQKQAQADFEADVMAGRIKMPGY</sequence>
<evidence type="ECO:0000256" key="2">
    <source>
        <dbReference type="SAM" id="SignalP"/>
    </source>
</evidence>